<evidence type="ECO:0000313" key="1">
    <source>
        <dbReference type="EMBL" id="KAF3960706.1"/>
    </source>
</evidence>
<reference evidence="1" key="1">
    <citation type="submission" date="2020-03" db="EMBL/GenBank/DDBJ databases">
        <title>Castanea mollissima Vanexum genome sequencing.</title>
        <authorList>
            <person name="Staton M."/>
        </authorList>
    </citation>
    <scope>NUCLEOTIDE SEQUENCE</scope>
    <source>
        <tissue evidence="1">Leaf</tissue>
    </source>
</reference>
<name>A0A8J4RBU8_9ROSI</name>
<organism evidence="1 2">
    <name type="scientific">Castanea mollissima</name>
    <name type="common">Chinese chestnut</name>
    <dbReference type="NCBI Taxonomy" id="60419"/>
    <lineage>
        <taxon>Eukaryota</taxon>
        <taxon>Viridiplantae</taxon>
        <taxon>Streptophyta</taxon>
        <taxon>Embryophyta</taxon>
        <taxon>Tracheophyta</taxon>
        <taxon>Spermatophyta</taxon>
        <taxon>Magnoliopsida</taxon>
        <taxon>eudicotyledons</taxon>
        <taxon>Gunneridae</taxon>
        <taxon>Pentapetalae</taxon>
        <taxon>rosids</taxon>
        <taxon>fabids</taxon>
        <taxon>Fagales</taxon>
        <taxon>Fagaceae</taxon>
        <taxon>Castanea</taxon>
    </lineage>
</organism>
<proteinExistence type="predicted"/>
<comment type="caution">
    <text evidence="1">The sequence shown here is derived from an EMBL/GenBank/DDBJ whole genome shotgun (WGS) entry which is preliminary data.</text>
</comment>
<evidence type="ECO:0000313" key="2">
    <source>
        <dbReference type="Proteomes" id="UP000737018"/>
    </source>
</evidence>
<dbReference type="Proteomes" id="UP000737018">
    <property type="component" value="Unassembled WGS sequence"/>
</dbReference>
<gene>
    <name evidence="1" type="ORF">CMV_014605</name>
</gene>
<dbReference type="EMBL" id="JRKL02002054">
    <property type="protein sequence ID" value="KAF3960706.1"/>
    <property type="molecule type" value="Genomic_DNA"/>
</dbReference>
<accession>A0A8J4RBU8</accession>
<dbReference type="AlphaFoldDB" id="A0A8J4RBU8"/>
<keyword evidence="2" id="KW-1185">Reference proteome</keyword>
<sequence>MHIHLHLHRLQASRWELSGVVKNKRIKNSNWGRRTHPSKDLAPPTPSSLTCVDISQFISSDLCSGDGSSGYGGRSIEKEKEKKKPQTFLLHLGCV</sequence>
<protein>
    <submittedName>
        <fullName evidence="1">Uncharacterized protein</fullName>
    </submittedName>
</protein>